<feature type="signal peptide" evidence="1">
    <location>
        <begin position="1"/>
        <end position="24"/>
    </location>
</feature>
<proteinExistence type="predicted"/>
<feature type="chain" id="PRO_5037243896" evidence="1">
    <location>
        <begin position="25"/>
        <end position="329"/>
    </location>
</feature>
<keyword evidence="1" id="KW-0732">Signal</keyword>
<dbReference type="AlphaFoldDB" id="A0A941BD74"/>
<dbReference type="PANTHER" id="PTHR47197">
    <property type="entry name" value="PROTEIN NIRF"/>
    <property type="match status" value="1"/>
</dbReference>
<organism evidence="2 3">
    <name type="scientific">Ideonella alba</name>
    <dbReference type="NCBI Taxonomy" id="2824118"/>
    <lineage>
        <taxon>Bacteria</taxon>
        <taxon>Pseudomonadati</taxon>
        <taxon>Pseudomonadota</taxon>
        <taxon>Betaproteobacteria</taxon>
        <taxon>Burkholderiales</taxon>
        <taxon>Sphaerotilaceae</taxon>
        <taxon>Ideonella</taxon>
    </lineage>
</organism>
<dbReference type="EMBL" id="JAGQDD010000002">
    <property type="protein sequence ID" value="MBQ0929926.1"/>
    <property type="molecule type" value="Genomic_DNA"/>
</dbReference>
<protein>
    <submittedName>
        <fullName evidence="2">YncE family protein</fullName>
    </submittedName>
</protein>
<name>A0A941BD74_9BURK</name>
<sequence>MHLHRTTMLTGLLAATLASPAARAQYTLYVGNDQCPTNNSVTQFTGKPWASGATVPVGHCPAGIAFSPYGATAWVMNAGANTITPINTATFTPGPAFNAGVTAPLFAAVTPDGQWLATTGAGSNQLALIATGNTAVVKTVAVGASPTGLAVLPDGSKAYTANAGDSTVSVVSLGATPKLKKTLSLPGCSPYGMAATPDGSAVYVACITGPLWRIRTAKDKADAAPITLPQSSGGAQVVITLDGKTAFVSNTNGAVYPVTLKTGAVGTPIAIPGAYGLALSPDGKVLAVGNGDCCWLDTPVHFVKVSTQTVETTLGTGTNYTHRWIAFRP</sequence>
<dbReference type="SUPFAM" id="SSF51004">
    <property type="entry name" value="C-terminal (heme d1) domain of cytochrome cd1-nitrite reductase"/>
    <property type="match status" value="1"/>
</dbReference>
<evidence type="ECO:0000313" key="3">
    <source>
        <dbReference type="Proteomes" id="UP000676246"/>
    </source>
</evidence>
<keyword evidence="3" id="KW-1185">Reference proteome</keyword>
<dbReference type="RefSeq" id="WP_210852164.1">
    <property type="nucleotide sequence ID" value="NZ_JAGQDD010000002.1"/>
</dbReference>
<dbReference type="InterPro" id="IPR015943">
    <property type="entry name" value="WD40/YVTN_repeat-like_dom_sf"/>
</dbReference>
<evidence type="ECO:0000313" key="2">
    <source>
        <dbReference type="EMBL" id="MBQ0929926.1"/>
    </source>
</evidence>
<dbReference type="Gene3D" id="2.130.10.10">
    <property type="entry name" value="YVTN repeat-like/Quinoprotein amine dehydrogenase"/>
    <property type="match status" value="3"/>
</dbReference>
<gene>
    <name evidence="2" type="ORF">KAK03_05445</name>
</gene>
<dbReference type="Proteomes" id="UP000676246">
    <property type="component" value="Unassembled WGS sequence"/>
</dbReference>
<reference evidence="2 3" key="1">
    <citation type="submission" date="2021-04" db="EMBL/GenBank/DDBJ databases">
        <title>The genome sequence of Ideonella sp. 3Y2.</title>
        <authorList>
            <person name="Liu Y."/>
        </authorList>
    </citation>
    <scope>NUCLEOTIDE SEQUENCE [LARGE SCALE GENOMIC DNA]</scope>
    <source>
        <strain evidence="2 3">3Y2</strain>
    </source>
</reference>
<dbReference type="InterPro" id="IPR011048">
    <property type="entry name" value="Haem_d1_sf"/>
</dbReference>
<evidence type="ECO:0000256" key="1">
    <source>
        <dbReference type="SAM" id="SignalP"/>
    </source>
</evidence>
<dbReference type="PANTHER" id="PTHR47197:SF3">
    <property type="entry name" value="DIHYDRO-HEME D1 DEHYDROGENASE"/>
    <property type="match status" value="1"/>
</dbReference>
<comment type="caution">
    <text evidence="2">The sequence shown here is derived from an EMBL/GenBank/DDBJ whole genome shotgun (WGS) entry which is preliminary data.</text>
</comment>
<dbReference type="InterPro" id="IPR051200">
    <property type="entry name" value="Host-pathogen_enzymatic-act"/>
</dbReference>
<accession>A0A941BD74</accession>